<feature type="transmembrane region" description="Helical" evidence="5">
    <location>
        <begin position="101"/>
        <end position="119"/>
    </location>
</feature>
<dbReference type="Gene3D" id="1.20.120.350">
    <property type="entry name" value="Voltage-gated potassium channels. Chain C"/>
    <property type="match status" value="1"/>
</dbReference>
<dbReference type="Proteomes" id="UP001515480">
    <property type="component" value="Unassembled WGS sequence"/>
</dbReference>
<dbReference type="InterPro" id="IPR027359">
    <property type="entry name" value="Volt_channel_dom_sf"/>
</dbReference>
<evidence type="ECO:0000256" key="2">
    <source>
        <dbReference type="ARBA" id="ARBA00022692"/>
    </source>
</evidence>
<evidence type="ECO:0000256" key="3">
    <source>
        <dbReference type="ARBA" id="ARBA00022989"/>
    </source>
</evidence>
<sequence length="297" mass="32683">MSAGRAYGRAHDDPDCLERCRIYANRVQFSKEYLVVYALMIAVNLGLLVWVIIEADYPLMHPARWAFLVADLFVTSFVVLEVTLNMCAVGWRRFWQLKSNWFDFSVMLLCVVVIAMHALGPLAELEAEEEVETAILICRYTAQIARLGVMAKNMRRQAQHQDLRITLDDDRGCLVKGQPQSPRQDHGEYAGSGAGEGCATSAPVGSSLGSSHDVLSCRAVRLMLRDESFVPSLAHGPLDASMLASRLDLARATPAPHCSSMLDICDHVRPQSPTCSAFSGVLTDPKEIPCARTSNSV</sequence>
<keyword evidence="3 5" id="KW-1133">Transmembrane helix</keyword>
<keyword evidence="2 5" id="KW-0812">Transmembrane</keyword>
<organism evidence="6 7">
    <name type="scientific">Prymnesium parvum</name>
    <name type="common">Toxic golden alga</name>
    <dbReference type="NCBI Taxonomy" id="97485"/>
    <lineage>
        <taxon>Eukaryota</taxon>
        <taxon>Haptista</taxon>
        <taxon>Haptophyta</taxon>
        <taxon>Prymnesiophyceae</taxon>
        <taxon>Prymnesiales</taxon>
        <taxon>Prymnesiaceae</taxon>
        <taxon>Prymnesium</taxon>
    </lineage>
</organism>
<accession>A0AB34IJ42</accession>
<feature type="transmembrane region" description="Helical" evidence="5">
    <location>
        <begin position="65"/>
        <end position="89"/>
    </location>
</feature>
<evidence type="ECO:0000256" key="4">
    <source>
        <dbReference type="ARBA" id="ARBA00023136"/>
    </source>
</evidence>
<protein>
    <recommendedName>
        <fullName evidence="8">Ion transport domain-containing protein</fullName>
    </recommendedName>
</protein>
<comment type="subcellular location">
    <subcellularLocation>
        <location evidence="1">Membrane</location>
        <topology evidence="1">Multi-pass membrane protein</topology>
    </subcellularLocation>
</comment>
<dbReference type="GO" id="GO:0016020">
    <property type="term" value="C:membrane"/>
    <property type="evidence" value="ECO:0007669"/>
    <property type="project" value="UniProtKB-SubCell"/>
</dbReference>
<keyword evidence="4 5" id="KW-0472">Membrane</keyword>
<dbReference type="EMBL" id="JBGBPQ010000023">
    <property type="protein sequence ID" value="KAL1500214.1"/>
    <property type="molecule type" value="Genomic_DNA"/>
</dbReference>
<evidence type="ECO:0000256" key="1">
    <source>
        <dbReference type="ARBA" id="ARBA00004141"/>
    </source>
</evidence>
<dbReference type="PANTHER" id="PTHR38483:SF1">
    <property type="entry name" value="ION TRANSPORT DOMAIN-CONTAINING PROTEIN"/>
    <property type="match status" value="1"/>
</dbReference>
<evidence type="ECO:0000313" key="6">
    <source>
        <dbReference type="EMBL" id="KAL1500214.1"/>
    </source>
</evidence>
<dbReference type="SUPFAM" id="SSF81324">
    <property type="entry name" value="Voltage-gated potassium channels"/>
    <property type="match status" value="1"/>
</dbReference>
<evidence type="ECO:0008006" key="8">
    <source>
        <dbReference type="Google" id="ProtNLM"/>
    </source>
</evidence>
<evidence type="ECO:0000313" key="7">
    <source>
        <dbReference type="Proteomes" id="UP001515480"/>
    </source>
</evidence>
<dbReference type="AlphaFoldDB" id="A0AB34IJ42"/>
<comment type="caution">
    <text evidence="6">The sequence shown here is derived from an EMBL/GenBank/DDBJ whole genome shotgun (WGS) entry which is preliminary data.</text>
</comment>
<dbReference type="PANTHER" id="PTHR38483">
    <property type="entry name" value="CHROMOSOME 1, WHOLE GENOME SHOTGUN SEQUENCE"/>
    <property type="match status" value="1"/>
</dbReference>
<feature type="transmembrane region" description="Helical" evidence="5">
    <location>
        <begin position="34"/>
        <end position="53"/>
    </location>
</feature>
<proteinExistence type="predicted"/>
<name>A0AB34IJ42_PRYPA</name>
<keyword evidence="7" id="KW-1185">Reference proteome</keyword>
<evidence type="ECO:0000256" key="5">
    <source>
        <dbReference type="SAM" id="Phobius"/>
    </source>
</evidence>
<gene>
    <name evidence="6" type="ORF">AB1Y20_012883</name>
</gene>
<reference evidence="6 7" key="1">
    <citation type="journal article" date="2024" name="Science">
        <title>Giant polyketide synthase enzymes in the biosynthesis of giant marine polyether toxins.</title>
        <authorList>
            <person name="Fallon T.R."/>
            <person name="Shende V.V."/>
            <person name="Wierzbicki I.H."/>
            <person name="Pendleton A.L."/>
            <person name="Watervoot N.F."/>
            <person name="Auber R.P."/>
            <person name="Gonzalez D.J."/>
            <person name="Wisecaver J.H."/>
            <person name="Moore B.S."/>
        </authorList>
    </citation>
    <scope>NUCLEOTIDE SEQUENCE [LARGE SCALE GENOMIC DNA]</scope>
    <source>
        <strain evidence="6 7">12B1</strain>
    </source>
</reference>